<dbReference type="KEGG" id="ccp:CHC_T00004746001"/>
<organism evidence="1 2">
    <name type="scientific">Chondrus crispus</name>
    <name type="common">Carrageen Irish moss</name>
    <name type="synonym">Polymorpha crispa</name>
    <dbReference type="NCBI Taxonomy" id="2769"/>
    <lineage>
        <taxon>Eukaryota</taxon>
        <taxon>Rhodophyta</taxon>
        <taxon>Florideophyceae</taxon>
        <taxon>Rhodymeniophycidae</taxon>
        <taxon>Gigartinales</taxon>
        <taxon>Gigartinaceae</taxon>
        <taxon>Chondrus</taxon>
    </lineage>
</organism>
<dbReference type="EMBL" id="HG001781">
    <property type="protein sequence ID" value="CDF36501.1"/>
    <property type="molecule type" value="Genomic_DNA"/>
</dbReference>
<name>R7QGE3_CHOCR</name>
<dbReference type="Gramene" id="CDF36501">
    <property type="protein sequence ID" value="CDF36501"/>
    <property type="gene ID" value="CHC_T00004746001"/>
</dbReference>
<proteinExistence type="predicted"/>
<dbReference type="AlphaFoldDB" id="R7QGE3"/>
<dbReference type="RefSeq" id="XP_005716320.1">
    <property type="nucleotide sequence ID" value="XM_005716263.1"/>
</dbReference>
<evidence type="ECO:0000313" key="1">
    <source>
        <dbReference type="EMBL" id="CDF36501.1"/>
    </source>
</evidence>
<keyword evidence="2" id="KW-1185">Reference proteome</keyword>
<evidence type="ECO:0000313" key="2">
    <source>
        <dbReference type="Proteomes" id="UP000012073"/>
    </source>
</evidence>
<dbReference type="GeneID" id="17324036"/>
<sequence>MRATSISCISSRLHVCELSWRASNFASERHYRYSSTLFPGVVQHYPLSSSQYFTERTGTSFFTHLCFHHEVYAFLCTHINRSFSQSISTPPSFRTTNPNNSFIIWSPTEGQTNLLQKSVKGNSERRWILHSRTSRPSSACRCFRASSDSSRT</sequence>
<accession>R7QGE3</accession>
<dbReference type="Proteomes" id="UP000012073">
    <property type="component" value="Unassembled WGS sequence"/>
</dbReference>
<reference evidence="2" key="1">
    <citation type="journal article" date="2013" name="Proc. Natl. Acad. Sci. U.S.A.">
        <title>Genome structure and metabolic features in the red seaweed Chondrus crispus shed light on evolution of the Archaeplastida.</title>
        <authorList>
            <person name="Collen J."/>
            <person name="Porcel B."/>
            <person name="Carre W."/>
            <person name="Ball S.G."/>
            <person name="Chaparro C."/>
            <person name="Tonon T."/>
            <person name="Barbeyron T."/>
            <person name="Michel G."/>
            <person name="Noel B."/>
            <person name="Valentin K."/>
            <person name="Elias M."/>
            <person name="Artiguenave F."/>
            <person name="Arun A."/>
            <person name="Aury J.M."/>
            <person name="Barbosa-Neto J.F."/>
            <person name="Bothwell J.H."/>
            <person name="Bouget F.Y."/>
            <person name="Brillet L."/>
            <person name="Cabello-Hurtado F."/>
            <person name="Capella-Gutierrez S."/>
            <person name="Charrier B."/>
            <person name="Cladiere L."/>
            <person name="Cock J.M."/>
            <person name="Coelho S.M."/>
            <person name="Colleoni C."/>
            <person name="Czjzek M."/>
            <person name="Da Silva C."/>
            <person name="Delage L."/>
            <person name="Denoeud F."/>
            <person name="Deschamps P."/>
            <person name="Dittami S.M."/>
            <person name="Gabaldon T."/>
            <person name="Gachon C.M."/>
            <person name="Groisillier A."/>
            <person name="Herve C."/>
            <person name="Jabbari K."/>
            <person name="Katinka M."/>
            <person name="Kloareg B."/>
            <person name="Kowalczyk N."/>
            <person name="Labadie K."/>
            <person name="Leblanc C."/>
            <person name="Lopez P.J."/>
            <person name="McLachlan D.H."/>
            <person name="Meslet-Cladiere L."/>
            <person name="Moustafa A."/>
            <person name="Nehr Z."/>
            <person name="Nyvall Collen P."/>
            <person name="Panaud O."/>
            <person name="Partensky F."/>
            <person name="Poulain J."/>
            <person name="Rensing S.A."/>
            <person name="Rousvoal S."/>
            <person name="Samson G."/>
            <person name="Symeonidi A."/>
            <person name="Weissenbach J."/>
            <person name="Zambounis A."/>
            <person name="Wincker P."/>
            <person name="Boyen C."/>
        </authorList>
    </citation>
    <scope>NUCLEOTIDE SEQUENCE [LARGE SCALE GENOMIC DNA]</scope>
    <source>
        <strain evidence="2">cv. Stackhouse</strain>
    </source>
</reference>
<protein>
    <submittedName>
        <fullName evidence="1">Uncharacterized protein</fullName>
    </submittedName>
</protein>
<gene>
    <name evidence="1" type="ORF">CHC_T00004746001</name>
</gene>